<dbReference type="RefSeq" id="WP_202999903.1">
    <property type="nucleotide sequence ID" value="NZ_JAEMEF010000005.1"/>
</dbReference>
<proteinExistence type="predicted"/>
<gene>
    <name evidence="2" type="ORF">JAO71_07375</name>
</gene>
<reference evidence="2 3" key="1">
    <citation type="submission" date="2020-12" db="EMBL/GenBank/DDBJ databases">
        <title>Olleya sediminilitoris sp. nov., isolated from a tidal flat.</title>
        <authorList>
            <person name="Park S."/>
            <person name="Yoon J.-H."/>
        </authorList>
    </citation>
    <scope>NUCLEOTIDE SEQUENCE [LARGE SCALE GENOMIC DNA]</scope>
    <source>
        <strain evidence="2 3">YSTF-M6</strain>
    </source>
</reference>
<dbReference type="Pfam" id="PF13585">
    <property type="entry name" value="CHU_C"/>
    <property type="match status" value="1"/>
</dbReference>
<evidence type="ECO:0000313" key="3">
    <source>
        <dbReference type="Proteomes" id="UP000605013"/>
    </source>
</evidence>
<comment type="caution">
    <text evidence="2">The sequence shown here is derived from an EMBL/GenBank/DDBJ whole genome shotgun (WGS) entry which is preliminary data.</text>
</comment>
<feature type="signal peptide" evidence="1">
    <location>
        <begin position="1"/>
        <end position="22"/>
    </location>
</feature>
<protein>
    <submittedName>
        <fullName evidence="2">T9SS type B sorting domain-containing protein</fullName>
    </submittedName>
</protein>
<name>A0ABS1WKG6_9FLAO</name>
<keyword evidence="3" id="KW-1185">Reference proteome</keyword>
<keyword evidence="1" id="KW-0732">Signal</keyword>
<dbReference type="EMBL" id="JAEMEF010000005">
    <property type="protein sequence ID" value="MBL7559620.1"/>
    <property type="molecule type" value="Genomic_DNA"/>
</dbReference>
<sequence>MKINLRPTFFTLLLVLSSASFAQQISIDDSFSAQQLVQDNLVQGCVEVSNINSTVNGNIDGFSSFGYFEKAGSDFPFENGIILSTGQANSAGNTLNTSPLNEGTTAWTTDPDLEAALGINNTLNATSIEFDFISASNTVQFNYILASEEYFAEYPCLYSDGFAFLIREAGSGDAYQNIAVVPNTSIPVNTNTIHDDIVGFCAAENGQYFEGYNVGDTNFNGRTTVLSASANILPNVQYNIKLIIADQTDRNFDTAVFIEGNSFTDSVYLGEDINTCDTSVTLNADTNNPQATYQWYVNNTIIAGQNTNSLFVDTNGNYTVQVTVPLNTDTCTFEDSINIALNTIQDGTLISDFEVCDDASNDGEEIFDLSTKISEVETTLPSATYTTTFHLYQNEAIENTNAITQYLSTNPTQTIYFRAQNNSSGCVYMGSFDLIINAYLSITNPSNLTICAANNSAIDLTVKNDEITNNNPNYYVNYHFNQTDANSIENQIESPYTPASNTETLYVSVLDITSGCSTTTTLDIQINNFPDIIMDTLSLDACEQDGNGYDNFDLTENLDDVLQGLTNVTVTHHETEDEAYEGTNPINNPTNYPNTQQFVQTLFIRVEDNDTGCVSIVPQELHTFLLETGTEITDFYECDDASNDGIVDFDLLQVGIMIINGNEDLTIDFYETVEDQTANTNAINQNQPYTVNNAPKTLFITLQSPACSYKSSIQLIINQGFDIQTLTTQNYCDTNSDGFTSIDLTSFDDYVATGVEGGTVKYFASQANAEANVNALPPFYDNTSNPLTVYVRVQNQNSCSATSALTINVLPAPQVNNAEDIIICDDDQDGFSIVDLTQSIDQMVPDTNNRTITFHNTQVDAQSNSNPILNDTSYNADTQMVFCRVENATTGCFRVDNIRIYVNTLPVFDAIETYISCETDGDQIGEFLFSNKDAEILNGQTGKQVLYYASHVDADSGNNPINKNNIYENISNPQTIFVRVQNTTDSDCYGTSSFQIEVSSNPIYDAPTDVFVCDDVSNDGFSTFDLTEISSQISQNSPETLSITYHLTLADAEAQINPLPDSFTTTVNPQQVFATIDNGTFCKGIESFVFNVISVPSTNSASGLEMCDDNTDGFATFDLTVSEFEVLSIRQDNTVVEYYTSSGDLELSSNRIMDPTNFTNTVNPQTVYIKVLNTVSNCYAEIPLLLTVNTPPTITPNVVVNTCEDSTNTYNLNEALPNITDTTLSIEATFYTSQVDAEAQQNALDNNYNYTIGNQTLFVRANFTNSICYNIGSFTLQAFPIPTAGTVPDLEQCDNDYDTFAIFDFSQQTATALNGQNPSEFTVSYFETLVDAENNTNVLEDLNVDSENNSEYFIRVQNNTTGCYNTTSFKTIVNRKPELDIQDQVLCLENLPLLVSAETNIPTDNYAWSTNSTSSYIEITEIGTYSVTVTTQNGCTTSTTFTVSESEAATIDFTETVDFSDPNNVTVEVSGIGNYLYQFDDEAPQESNLFTNVPIGPHVITVIDLNGCNSTSKEIVIIDTPKFVTPNGDGYFDTWHITGVNQLEGTVVNIYDRYGKLLKTLNHSSMGWDGSYNGNLMPSSDYWFVADVKKGAVEFQVKGHFALKL</sequence>
<feature type="chain" id="PRO_5047486361" evidence="1">
    <location>
        <begin position="23"/>
        <end position="1605"/>
    </location>
</feature>
<organism evidence="2 3">
    <name type="scientific">Olleya sediminilitoris</name>
    <dbReference type="NCBI Taxonomy" id="2795739"/>
    <lineage>
        <taxon>Bacteria</taxon>
        <taxon>Pseudomonadati</taxon>
        <taxon>Bacteroidota</taxon>
        <taxon>Flavobacteriia</taxon>
        <taxon>Flavobacteriales</taxon>
        <taxon>Flavobacteriaceae</taxon>
    </lineage>
</organism>
<accession>A0ABS1WKG6</accession>
<dbReference type="InterPro" id="IPR049804">
    <property type="entry name" value="Choice_anch_L"/>
</dbReference>
<dbReference type="NCBIfam" id="NF038133">
    <property type="entry name" value="choice_anch_L"/>
    <property type="match status" value="1"/>
</dbReference>
<dbReference type="InterPro" id="IPR026341">
    <property type="entry name" value="T9SS_type_B"/>
</dbReference>
<dbReference type="Proteomes" id="UP000605013">
    <property type="component" value="Unassembled WGS sequence"/>
</dbReference>
<dbReference type="NCBIfam" id="TIGR04131">
    <property type="entry name" value="Bac_Flav_CTERM"/>
    <property type="match status" value="1"/>
</dbReference>
<evidence type="ECO:0000313" key="2">
    <source>
        <dbReference type="EMBL" id="MBL7559620.1"/>
    </source>
</evidence>
<evidence type="ECO:0000256" key="1">
    <source>
        <dbReference type="SAM" id="SignalP"/>
    </source>
</evidence>